<keyword evidence="1" id="KW-0812">Transmembrane</keyword>
<feature type="transmembrane region" description="Helical" evidence="1">
    <location>
        <begin position="54"/>
        <end position="74"/>
    </location>
</feature>
<gene>
    <name evidence="2" type="ORF">ABT272_28310</name>
</gene>
<feature type="transmembrane region" description="Helical" evidence="1">
    <location>
        <begin position="12"/>
        <end position="34"/>
    </location>
</feature>
<evidence type="ECO:0000313" key="2">
    <source>
        <dbReference type="EMBL" id="MER6431603.1"/>
    </source>
</evidence>
<evidence type="ECO:0000313" key="3">
    <source>
        <dbReference type="Proteomes" id="UP001470023"/>
    </source>
</evidence>
<evidence type="ECO:0000256" key="1">
    <source>
        <dbReference type="SAM" id="Phobius"/>
    </source>
</evidence>
<dbReference type="Proteomes" id="UP001470023">
    <property type="component" value="Unassembled WGS sequence"/>
</dbReference>
<keyword evidence="1" id="KW-1133">Transmembrane helix</keyword>
<keyword evidence="3" id="KW-1185">Reference proteome</keyword>
<keyword evidence="1" id="KW-0472">Membrane</keyword>
<dbReference type="RefSeq" id="WP_352064685.1">
    <property type="nucleotide sequence ID" value="NZ_JBEPAZ010000030.1"/>
</dbReference>
<feature type="transmembrane region" description="Helical" evidence="1">
    <location>
        <begin position="81"/>
        <end position="103"/>
    </location>
</feature>
<feature type="transmembrane region" description="Helical" evidence="1">
    <location>
        <begin position="109"/>
        <end position="129"/>
    </location>
</feature>
<reference evidence="2 3" key="1">
    <citation type="submission" date="2024-06" db="EMBL/GenBank/DDBJ databases">
        <title>The Natural Products Discovery Center: Release of the First 8490 Sequenced Strains for Exploring Actinobacteria Biosynthetic Diversity.</title>
        <authorList>
            <person name="Kalkreuter E."/>
            <person name="Kautsar S.A."/>
            <person name="Yang D."/>
            <person name="Bader C.D."/>
            <person name="Teijaro C.N."/>
            <person name="Fluegel L."/>
            <person name="Davis C.M."/>
            <person name="Simpson J.R."/>
            <person name="Lauterbach L."/>
            <person name="Steele A.D."/>
            <person name="Gui C."/>
            <person name="Meng S."/>
            <person name="Li G."/>
            <person name="Viehrig K."/>
            <person name="Ye F."/>
            <person name="Su P."/>
            <person name="Kiefer A.F."/>
            <person name="Nichols A."/>
            <person name="Cepeda A.J."/>
            <person name="Yan W."/>
            <person name="Fan B."/>
            <person name="Jiang Y."/>
            <person name="Adhikari A."/>
            <person name="Zheng C.-J."/>
            <person name="Schuster L."/>
            <person name="Cowan T.M."/>
            <person name="Smanski M.J."/>
            <person name="Chevrette M.G."/>
            <person name="De Carvalho L.P.S."/>
            <person name="Shen B."/>
        </authorList>
    </citation>
    <scope>NUCLEOTIDE SEQUENCE [LARGE SCALE GENOMIC DNA]</scope>
    <source>
        <strain evidence="2 3">NPDC001166</strain>
    </source>
</reference>
<evidence type="ECO:0008006" key="4">
    <source>
        <dbReference type="Google" id="ProtNLM"/>
    </source>
</evidence>
<dbReference type="EMBL" id="JBEPAZ010000030">
    <property type="protein sequence ID" value="MER6431603.1"/>
    <property type="molecule type" value="Genomic_DNA"/>
</dbReference>
<comment type="caution">
    <text evidence="2">The sequence shown here is derived from an EMBL/GenBank/DDBJ whole genome shotgun (WGS) entry which is preliminary data.</text>
</comment>
<sequence length="143" mass="15721">MRAAAQRLARRLGRRGALLTMKGTIATLYGYGQIAQPPTDQRGLCLLLKAMPLVAWGGAWMVAGIAALICAWLPPRRDWPGYLAVWAITTPWSMSYLAAWWPLGEYPRGWAAALIFGAFGAVCLVAIGWEEPPRARTEPPRET</sequence>
<name>A0ABV1UD12_9ACTN</name>
<accession>A0ABV1UD12</accession>
<protein>
    <recommendedName>
        <fullName evidence="4">Integral membrane protein</fullName>
    </recommendedName>
</protein>
<proteinExistence type="predicted"/>
<organism evidence="2 3">
    <name type="scientific">Streptomyces sp. 900105245</name>
    <dbReference type="NCBI Taxonomy" id="3154379"/>
    <lineage>
        <taxon>Bacteria</taxon>
        <taxon>Bacillati</taxon>
        <taxon>Actinomycetota</taxon>
        <taxon>Actinomycetes</taxon>
        <taxon>Kitasatosporales</taxon>
        <taxon>Streptomycetaceae</taxon>
        <taxon>Streptomyces</taxon>
    </lineage>
</organism>